<dbReference type="InterPro" id="IPR004941">
    <property type="entry name" value="FP_N"/>
</dbReference>
<dbReference type="GeneID" id="26855126"/>
<dbReference type="Proteomes" id="UP000202719">
    <property type="component" value="Segment"/>
</dbReference>
<organism evidence="4 5">
    <name type="scientific">Cnaphalocrocis medinalis granulovirus</name>
    <dbReference type="NCBI Taxonomy" id="1750712"/>
    <lineage>
        <taxon>Viruses</taxon>
        <taxon>Viruses incertae sedis</taxon>
        <taxon>Naldaviricetes</taxon>
        <taxon>Lefavirales</taxon>
        <taxon>Baculoviridae</taxon>
        <taxon>Betabaculovirus</taxon>
        <taxon>Betabaculovirus cnamedinalis</taxon>
    </lineage>
</organism>
<keyword evidence="5" id="KW-1185">Reference proteome</keyword>
<dbReference type="Pfam" id="PF03258">
    <property type="entry name" value="Baculo_FP"/>
    <property type="match status" value="1"/>
</dbReference>
<sequence length="151" mass="17449">MSDDWVEIYGLVDAKIATEDTISNCDNALQNLCAALQLNYDDVKQYTIKGNSLLVQLINQRAVNEWERKSRESRLRLSDIHVNGNNTTKVKVFAAAPSKFKLLLHNVRKRLPNFKYIWIGKHGVLARQQARSKIFVIKNDDDLDHYVNMVY</sequence>
<protein>
    <submittedName>
        <fullName evidence="3 4">Fp</fullName>
    </submittedName>
</protein>
<evidence type="ECO:0000259" key="1">
    <source>
        <dbReference type="Pfam" id="PF03258"/>
    </source>
</evidence>
<reference evidence="3" key="2">
    <citation type="journal article" date="2016" name="PLoS ONE">
        <title>Genome of Cnaphalocrocis medinalis Granulovirus, the First Crambidae-Infecting Betabaculovirus Isolated from Rice Leaffolder to Sequenced.</title>
        <authorList>
            <person name="Han G."/>
            <person name="Xu J."/>
            <person name="Liu Q."/>
            <person name="Li C."/>
            <person name="Xu H."/>
            <person name="Lu Z."/>
        </authorList>
    </citation>
    <scope>NUCLEOTIDE SEQUENCE</scope>
</reference>
<dbReference type="InterPro" id="IPR057251">
    <property type="entry name" value="FP_C"/>
</dbReference>
<evidence type="ECO:0000313" key="3">
    <source>
        <dbReference type="EMBL" id="ALN42043.1"/>
    </source>
</evidence>
<evidence type="ECO:0000313" key="5">
    <source>
        <dbReference type="Proteomes" id="UP000202719"/>
    </source>
</evidence>
<evidence type="ECO:0000313" key="4">
    <source>
        <dbReference type="EMBL" id="AMF83851.1"/>
    </source>
</evidence>
<dbReference type="OrthoDB" id="15947at10239"/>
<dbReference type="EMBL" id="KU593505">
    <property type="protein sequence ID" value="AMF83851.1"/>
    <property type="molecule type" value="Genomic_DNA"/>
</dbReference>
<dbReference type="RefSeq" id="YP_009230018.1">
    <property type="nucleotide sequence ID" value="NC_029304.2"/>
</dbReference>
<proteinExistence type="predicted"/>
<feature type="domain" description="FP protein C-terminal" evidence="2">
    <location>
        <begin position="98"/>
        <end position="145"/>
    </location>
</feature>
<accession>A0A109WW90</accession>
<dbReference type="Pfam" id="PF25298">
    <property type="entry name" value="Baculo_FP_2nd"/>
    <property type="match status" value="1"/>
</dbReference>
<reference evidence="4" key="3">
    <citation type="submission" date="2016-01" db="EMBL/GenBank/DDBJ databases">
        <authorList>
            <person name="McClelland M."/>
            <person name="Jain A."/>
            <person name="Saraogi P."/>
            <person name="Mendelson R."/>
            <person name="Westerman R."/>
            <person name="SanMiguel P."/>
            <person name="Csonka L."/>
        </authorList>
    </citation>
    <scope>NUCLEOTIDE SEQUENCE</scope>
    <source>
        <strain evidence="4">Enping</strain>
    </source>
</reference>
<feature type="domain" description="FP protein N-terminal" evidence="1">
    <location>
        <begin position="3"/>
        <end position="94"/>
    </location>
</feature>
<name>A0A109WW90_9BBAC</name>
<dbReference type="EMBL" id="KP658210">
    <property type="protein sequence ID" value="ALN42043.1"/>
    <property type="molecule type" value="Genomic_DNA"/>
</dbReference>
<reference evidence="4 5" key="1">
    <citation type="journal article" date="2015" name="Virol. Sin.">
        <title>Genome sequencing and analysis of a granulovirus isolated from the Asiatic rice leafroller, Cnaphalocrocis medinalis.</title>
        <authorList>
            <person name="Zhang S."/>
            <person name="Zhu Z."/>
            <person name="Sun S."/>
            <person name="Chen Q."/>
            <person name="Deng F."/>
            <person name="Yang K."/>
        </authorList>
    </citation>
    <scope>NUCLEOTIDE SEQUENCE [LARGE SCALE GENOMIC DNA]</scope>
    <source>
        <strain evidence="4 5">Enping</strain>
    </source>
</reference>
<evidence type="ECO:0000259" key="2">
    <source>
        <dbReference type="Pfam" id="PF25298"/>
    </source>
</evidence>
<dbReference type="KEGG" id="vg:26855126"/>